<gene>
    <name evidence="9" type="primary">feuB</name>
    <name evidence="9" type="ORF">ERS852551_02618</name>
</gene>
<evidence type="ECO:0000313" key="9">
    <source>
        <dbReference type="EMBL" id="CUP97670.1"/>
    </source>
</evidence>
<keyword evidence="7 8" id="KW-0472">Membrane</keyword>
<dbReference type="PANTHER" id="PTHR30472:SF65">
    <property type="entry name" value="SIDEROPHORE TRANSPORT SYSTEM PERMEASE PROTEIN YFIZ-RELATED"/>
    <property type="match status" value="1"/>
</dbReference>
<dbReference type="GO" id="GO:0033214">
    <property type="term" value="P:siderophore-iron import into cell"/>
    <property type="evidence" value="ECO:0007669"/>
    <property type="project" value="TreeGrafter"/>
</dbReference>
<keyword evidence="3" id="KW-0813">Transport</keyword>
<organism evidence="9 10">
    <name type="scientific">Anaerotruncus colihominis</name>
    <dbReference type="NCBI Taxonomy" id="169435"/>
    <lineage>
        <taxon>Bacteria</taxon>
        <taxon>Bacillati</taxon>
        <taxon>Bacillota</taxon>
        <taxon>Clostridia</taxon>
        <taxon>Eubacteriales</taxon>
        <taxon>Oscillospiraceae</taxon>
        <taxon>Anaerotruncus</taxon>
    </lineage>
</organism>
<feature type="transmembrane region" description="Helical" evidence="8">
    <location>
        <begin position="142"/>
        <end position="159"/>
    </location>
</feature>
<feature type="transmembrane region" description="Helical" evidence="8">
    <location>
        <begin position="216"/>
        <end position="237"/>
    </location>
</feature>
<dbReference type="OrthoDB" id="9792889at2"/>
<accession>A0A174SRA4</accession>
<dbReference type="RefSeq" id="WP_055245612.1">
    <property type="nucleotide sequence ID" value="NZ_JADMWG010000019.1"/>
</dbReference>
<dbReference type="Pfam" id="PF01032">
    <property type="entry name" value="FecCD"/>
    <property type="match status" value="1"/>
</dbReference>
<name>A0A174SRA4_9FIRM</name>
<keyword evidence="4" id="KW-1003">Cell membrane</keyword>
<evidence type="ECO:0000256" key="1">
    <source>
        <dbReference type="ARBA" id="ARBA00004651"/>
    </source>
</evidence>
<dbReference type="InterPro" id="IPR000522">
    <property type="entry name" value="ABC_transptr_permease_BtuC"/>
</dbReference>
<feature type="transmembrane region" description="Helical" evidence="8">
    <location>
        <begin position="299"/>
        <end position="321"/>
    </location>
</feature>
<evidence type="ECO:0000256" key="8">
    <source>
        <dbReference type="SAM" id="Phobius"/>
    </source>
</evidence>
<keyword evidence="6 8" id="KW-1133">Transmembrane helix</keyword>
<evidence type="ECO:0000256" key="7">
    <source>
        <dbReference type="ARBA" id="ARBA00023136"/>
    </source>
</evidence>
<evidence type="ECO:0000256" key="2">
    <source>
        <dbReference type="ARBA" id="ARBA00007935"/>
    </source>
</evidence>
<protein>
    <submittedName>
        <fullName evidence="9">Iron-uptake system permease protein FeuB</fullName>
    </submittedName>
</protein>
<dbReference type="GO" id="GO:0005886">
    <property type="term" value="C:plasma membrane"/>
    <property type="evidence" value="ECO:0007669"/>
    <property type="project" value="UniProtKB-SubCell"/>
</dbReference>
<evidence type="ECO:0000313" key="10">
    <source>
        <dbReference type="Proteomes" id="UP000095765"/>
    </source>
</evidence>
<feature type="transmembrane region" description="Helical" evidence="8">
    <location>
        <begin position="171"/>
        <end position="195"/>
    </location>
</feature>
<feature type="transmembrane region" description="Helical" evidence="8">
    <location>
        <begin position="27"/>
        <end position="52"/>
    </location>
</feature>
<evidence type="ECO:0000256" key="6">
    <source>
        <dbReference type="ARBA" id="ARBA00022989"/>
    </source>
</evidence>
<dbReference type="CDD" id="cd06550">
    <property type="entry name" value="TM_ABC_iron-siderophores_like"/>
    <property type="match status" value="1"/>
</dbReference>
<feature type="transmembrane region" description="Helical" evidence="8">
    <location>
        <begin position="327"/>
        <end position="346"/>
    </location>
</feature>
<evidence type="ECO:0000256" key="4">
    <source>
        <dbReference type="ARBA" id="ARBA00022475"/>
    </source>
</evidence>
<reference evidence="9 10" key="1">
    <citation type="submission" date="2015-09" db="EMBL/GenBank/DDBJ databases">
        <authorList>
            <consortium name="Pathogen Informatics"/>
        </authorList>
    </citation>
    <scope>NUCLEOTIDE SEQUENCE [LARGE SCALE GENOMIC DNA]</scope>
    <source>
        <strain evidence="9 10">2789STDY5834939</strain>
    </source>
</reference>
<dbReference type="InterPro" id="IPR037294">
    <property type="entry name" value="ABC_BtuC-like"/>
</dbReference>
<dbReference type="Proteomes" id="UP000095765">
    <property type="component" value="Unassembled WGS sequence"/>
</dbReference>
<evidence type="ECO:0000256" key="3">
    <source>
        <dbReference type="ARBA" id="ARBA00022448"/>
    </source>
</evidence>
<keyword evidence="5 8" id="KW-0812">Transmembrane</keyword>
<proteinExistence type="inferred from homology"/>
<dbReference type="PANTHER" id="PTHR30472">
    <property type="entry name" value="FERRIC ENTEROBACTIN TRANSPORT SYSTEM PERMEASE PROTEIN"/>
    <property type="match status" value="1"/>
</dbReference>
<dbReference type="SUPFAM" id="SSF81345">
    <property type="entry name" value="ABC transporter involved in vitamin B12 uptake, BtuC"/>
    <property type="match status" value="1"/>
</dbReference>
<feature type="transmembrane region" description="Helical" evidence="8">
    <location>
        <begin position="257"/>
        <end position="287"/>
    </location>
</feature>
<dbReference type="AlphaFoldDB" id="A0A174SRA4"/>
<comment type="subcellular location">
    <subcellularLocation>
        <location evidence="1">Cell membrane</location>
        <topology evidence="1">Multi-pass membrane protein</topology>
    </subcellularLocation>
</comment>
<dbReference type="FunFam" id="1.10.3470.10:FF:000001">
    <property type="entry name" value="Vitamin B12 ABC transporter permease BtuC"/>
    <property type="match status" value="1"/>
</dbReference>
<dbReference type="Gene3D" id="1.10.3470.10">
    <property type="entry name" value="ABC transporter involved in vitamin B12 uptake, BtuC"/>
    <property type="match status" value="1"/>
</dbReference>
<sequence length="353" mass="36043">MGTLSKETGAVAGISQRQERYTRSAPAFLIILAALVLLLGFSMVLSVCTGIAGGSFKVFVETVMSPAKASGVGMIMLEMRMPRALAAGLTGMAFALSGAVMQGITRNPLSDAGLLGINAGAGFFVALSAILFPAAPDIVKTCAAFAGAALAVFMVYGFGAGKHRSESFRFILAGAAVSALLTALSQAVSLAFGIVKSLSFWSAGSLSGVTWQSLKMLSPVILSASALGLLLSSRLSALALGEDSAASLGVNVRTVRLFGMLVVLLLAGASVSLVGGIAFIGLIVPHISRLLVGGDYRRLVPVSALMGGVVLVLSDIAARMINAPFDTPVGALVSILGVPVFFALTFRKEGMVL</sequence>
<comment type="similarity">
    <text evidence="2">Belongs to the binding-protein-dependent transport system permease family. FecCD subfamily.</text>
</comment>
<feature type="transmembrane region" description="Helical" evidence="8">
    <location>
        <begin position="116"/>
        <end position="135"/>
    </location>
</feature>
<dbReference type="GO" id="GO:0022857">
    <property type="term" value="F:transmembrane transporter activity"/>
    <property type="evidence" value="ECO:0007669"/>
    <property type="project" value="InterPro"/>
</dbReference>
<dbReference type="EMBL" id="CZBE01000019">
    <property type="protein sequence ID" value="CUP97670.1"/>
    <property type="molecule type" value="Genomic_DNA"/>
</dbReference>
<feature type="transmembrane region" description="Helical" evidence="8">
    <location>
        <begin position="84"/>
        <end position="104"/>
    </location>
</feature>
<evidence type="ECO:0000256" key="5">
    <source>
        <dbReference type="ARBA" id="ARBA00022692"/>
    </source>
</evidence>